<comment type="similarity">
    <text evidence="7">Belongs to the radical SAM superfamily. Anaerobic sulfatase-maturating enzyme family.</text>
</comment>
<evidence type="ECO:0000256" key="7">
    <source>
        <dbReference type="ARBA" id="ARBA00023601"/>
    </source>
</evidence>
<dbReference type="Pfam" id="PF04055">
    <property type="entry name" value="Radical_SAM"/>
    <property type="match status" value="1"/>
</dbReference>
<dbReference type="InterPro" id="IPR058240">
    <property type="entry name" value="rSAM_sf"/>
</dbReference>
<feature type="domain" description="Radical SAM core" evidence="8">
    <location>
        <begin position="1"/>
        <end position="229"/>
    </location>
</feature>
<dbReference type="RefSeq" id="WP_013778695.1">
    <property type="nucleotide sequence ID" value="NC_015519.1"/>
</dbReference>
<accession>F4LWQ1</accession>
<evidence type="ECO:0000313" key="10">
    <source>
        <dbReference type="Proteomes" id="UP000010802"/>
    </source>
</evidence>
<protein>
    <submittedName>
        <fullName evidence="9">Anaerobic sulfatase-maturating enzyme</fullName>
        <ecNumber evidence="9">1.8.98.-</ecNumber>
    </submittedName>
</protein>
<keyword evidence="2" id="KW-0004">4Fe-4S</keyword>
<dbReference type="GO" id="GO:0046872">
    <property type="term" value="F:metal ion binding"/>
    <property type="evidence" value="ECO:0007669"/>
    <property type="project" value="UniProtKB-KW"/>
</dbReference>
<proteinExistence type="inferred from homology"/>
<sequence length="376" mass="44143">MTENISIMIKPASSKCNLKCSYCFYHSVAEKRRVSDYGFMKYETLEEIVKKAINFSNGGRCSINFQGGEPTLIGLDFYKKLIDYANNYNVNGTKISYAIQTNGTIINDEWAQFFKKNNFLVGVSLDGTKEVHNSYRISNDGRSTFNKVMKSISILKKYEVPFNILTVVTPSLCRRITSVYNFFKKNQLSYLQFIPCIEPLNETWGKRQYSLKPEEFGEFLKRLFDLWYEDIMSNEFISIRYFDNILGLFLKYEYEACDMKGVCSCQNIIEADGSVYPCDFYTYDEYKIGNIYKNTFDEIYNSSKTEAFVRSSLNIDTECLNCKYRNICRGGCKRYRAENNLNYFCSAYKEFFDDKLEKFQDIIFYLNKKENRKFGK</sequence>
<dbReference type="AlphaFoldDB" id="F4LWQ1"/>
<dbReference type="InterPro" id="IPR047207">
    <property type="entry name" value="SPASM_anSME"/>
</dbReference>
<evidence type="ECO:0000256" key="5">
    <source>
        <dbReference type="ARBA" id="ARBA00023004"/>
    </source>
</evidence>
<evidence type="ECO:0000256" key="1">
    <source>
        <dbReference type="ARBA" id="ARBA00001966"/>
    </source>
</evidence>
<dbReference type="KEGG" id="tae:TepiRe1_1758"/>
<dbReference type="SFLD" id="SFLDG01384">
    <property type="entry name" value="thioether_bond_formation_requi"/>
    <property type="match status" value="1"/>
</dbReference>
<keyword evidence="5" id="KW-0408">Iron</keyword>
<dbReference type="InterPro" id="IPR013785">
    <property type="entry name" value="Aldolase_TIM"/>
</dbReference>
<dbReference type="SFLD" id="SFLDG01072">
    <property type="entry name" value="dehydrogenase_like"/>
    <property type="match status" value="1"/>
</dbReference>
<keyword evidence="4" id="KW-0479">Metal-binding</keyword>
<evidence type="ECO:0000256" key="2">
    <source>
        <dbReference type="ARBA" id="ARBA00022485"/>
    </source>
</evidence>
<dbReference type="SFLD" id="SFLDF00289">
    <property type="entry name" value="anaerobic_Cys-type_sulfatase-m"/>
    <property type="match status" value="1"/>
</dbReference>
<gene>
    <name evidence="9" type="ordered locus">TEPIRE1_1758</name>
</gene>
<dbReference type="InterPro" id="IPR023885">
    <property type="entry name" value="4Fe4S-binding_SPASM_dom"/>
</dbReference>
<dbReference type="Pfam" id="PF13186">
    <property type="entry name" value="SPASM"/>
    <property type="match status" value="1"/>
</dbReference>
<dbReference type="InterPro" id="IPR007197">
    <property type="entry name" value="rSAM"/>
</dbReference>
<dbReference type="SFLD" id="SFLDS00029">
    <property type="entry name" value="Radical_SAM"/>
    <property type="match status" value="1"/>
</dbReference>
<keyword evidence="3" id="KW-0949">S-adenosyl-L-methionine</keyword>
<organism evidence="9 10">
    <name type="scientific">Tepidanaerobacter acetatoxydans (strain DSM 21804 / JCM 16047 / Re1)</name>
    <dbReference type="NCBI Taxonomy" id="1209989"/>
    <lineage>
        <taxon>Bacteria</taxon>
        <taxon>Bacillati</taxon>
        <taxon>Bacillota</taxon>
        <taxon>Clostridia</taxon>
        <taxon>Thermosediminibacterales</taxon>
        <taxon>Tepidanaerobacteraceae</taxon>
        <taxon>Tepidanaerobacter</taxon>
    </lineage>
</organism>
<dbReference type="PANTHER" id="PTHR43273:SF3">
    <property type="entry name" value="ANAEROBIC SULFATASE-MATURATING ENZYME HOMOLOG ASLB-RELATED"/>
    <property type="match status" value="1"/>
</dbReference>
<dbReference type="NCBIfam" id="TIGR03942">
    <property type="entry name" value="sulfatase_rSAM"/>
    <property type="match status" value="1"/>
</dbReference>
<dbReference type="Proteomes" id="UP000010802">
    <property type="component" value="Chromosome"/>
</dbReference>
<evidence type="ECO:0000259" key="8">
    <source>
        <dbReference type="PROSITE" id="PS51918"/>
    </source>
</evidence>
<dbReference type="SUPFAM" id="SSF102114">
    <property type="entry name" value="Radical SAM enzymes"/>
    <property type="match status" value="1"/>
</dbReference>
<dbReference type="EC" id="1.8.98.-" evidence="9"/>
<dbReference type="NCBIfam" id="NF010321">
    <property type="entry name" value="PRK13758.1"/>
    <property type="match status" value="1"/>
</dbReference>
<evidence type="ECO:0000256" key="3">
    <source>
        <dbReference type="ARBA" id="ARBA00022691"/>
    </source>
</evidence>
<dbReference type="PANTHER" id="PTHR43273">
    <property type="entry name" value="ANAEROBIC SULFATASE-MATURATING ENZYME HOMOLOG ASLB-RELATED"/>
    <property type="match status" value="1"/>
</dbReference>
<dbReference type="GO" id="GO:0051539">
    <property type="term" value="F:4 iron, 4 sulfur cluster binding"/>
    <property type="evidence" value="ECO:0007669"/>
    <property type="project" value="UniProtKB-KW"/>
</dbReference>
<name>F4LWQ1_TEPAE</name>
<keyword evidence="9" id="KW-0560">Oxidoreductase</keyword>
<dbReference type="CDD" id="cd01335">
    <property type="entry name" value="Radical_SAM"/>
    <property type="match status" value="1"/>
</dbReference>
<reference evidence="10" key="1">
    <citation type="journal article" date="2013" name="Genome Announc.">
        <title>First genome sequence of a syntrophic acetate-oxidizing bacterium, Tepidanaerobacter acetatoxydans strain Re1.</title>
        <authorList>
            <person name="Manzoor S."/>
            <person name="Bongcam-Rudloff E."/>
            <person name="Schnurer A."/>
            <person name="Muller B."/>
        </authorList>
    </citation>
    <scope>NUCLEOTIDE SEQUENCE [LARGE SCALE GENOMIC DNA]</scope>
    <source>
        <strain evidence="10">Re1</strain>
    </source>
</reference>
<keyword evidence="6" id="KW-0411">Iron-sulfur</keyword>
<dbReference type="STRING" id="1209989.TepRe1_1635"/>
<evidence type="ECO:0000256" key="4">
    <source>
        <dbReference type="ARBA" id="ARBA00022723"/>
    </source>
</evidence>
<dbReference type="Gene3D" id="3.20.20.70">
    <property type="entry name" value="Aldolase class I"/>
    <property type="match status" value="1"/>
</dbReference>
<dbReference type="SFLD" id="SFLDG01067">
    <property type="entry name" value="SPASM/twitch_domain_containing"/>
    <property type="match status" value="1"/>
</dbReference>
<dbReference type="PROSITE" id="PS51918">
    <property type="entry name" value="RADICAL_SAM"/>
    <property type="match status" value="1"/>
</dbReference>
<dbReference type="EMBL" id="HF563609">
    <property type="protein sequence ID" value="CDI40804.1"/>
    <property type="molecule type" value="Genomic_DNA"/>
</dbReference>
<dbReference type="SFLD" id="SFLDG01386">
    <property type="entry name" value="main_SPASM_domain-containing"/>
    <property type="match status" value="1"/>
</dbReference>
<dbReference type="InterPro" id="IPR023867">
    <property type="entry name" value="Sulphatase_maturase_rSAM"/>
</dbReference>
<dbReference type="HOGENOM" id="CLU_009273_10_0_9"/>
<dbReference type="KEGG" id="tep:TepRe1_1635"/>
<dbReference type="NCBIfam" id="TIGR04085">
    <property type="entry name" value="rSAM_more_4Fe4S"/>
    <property type="match status" value="1"/>
</dbReference>
<dbReference type="eggNOG" id="COG0641">
    <property type="taxonomic scope" value="Bacteria"/>
</dbReference>
<keyword evidence="10" id="KW-1185">Reference proteome</keyword>
<dbReference type="CDD" id="cd21120">
    <property type="entry name" value="SPASM_anSME"/>
    <property type="match status" value="1"/>
</dbReference>
<evidence type="ECO:0000313" key="9">
    <source>
        <dbReference type="EMBL" id="CDI40804.1"/>
    </source>
</evidence>
<dbReference type="InterPro" id="IPR034485">
    <property type="entry name" value="Anaerobic_Cys-type_sulfatase-m"/>
</dbReference>
<comment type="cofactor">
    <cofactor evidence="1">
        <name>[4Fe-4S] cluster</name>
        <dbReference type="ChEBI" id="CHEBI:49883"/>
    </cofactor>
</comment>
<dbReference type="GO" id="GO:0016491">
    <property type="term" value="F:oxidoreductase activity"/>
    <property type="evidence" value="ECO:0007669"/>
    <property type="project" value="UniProtKB-KW"/>
</dbReference>
<evidence type="ECO:0000256" key="6">
    <source>
        <dbReference type="ARBA" id="ARBA00023014"/>
    </source>
</evidence>